<dbReference type="EMBL" id="BMFT01000001">
    <property type="protein sequence ID" value="GGH11289.1"/>
    <property type="molecule type" value="Genomic_DNA"/>
</dbReference>
<evidence type="ECO:0000313" key="1">
    <source>
        <dbReference type="EMBL" id="GGH11289.1"/>
    </source>
</evidence>
<accession>A0ABQ1Y3I1</accession>
<dbReference type="Proteomes" id="UP000659344">
    <property type="component" value="Unassembled WGS sequence"/>
</dbReference>
<name>A0ABQ1Y3I1_9BACL</name>
<comment type="caution">
    <text evidence="1">The sequence shown here is derived from an EMBL/GenBank/DDBJ whole genome shotgun (WGS) entry which is preliminary data.</text>
</comment>
<keyword evidence="2" id="KW-1185">Reference proteome</keyword>
<reference evidence="2" key="1">
    <citation type="journal article" date="2019" name="Int. J. Syst. Evol. Microbiol.">
        <title>The Global Catalogue of Microorganisms (GCM) 10K type strain sequencing project: providing services to taxonomists for standard genome sequencing and annotation.</title>
        <authorList>
            <consortium name="The Broad Institute Genomics Platform"/>
            <consortium name="The Broad Institute Genome Sequencing Center for Infectious Disease"/>
            <person name="Wu L."/>
            <person name="Ma J."/>
        </authorList>
    </citation>
    <scope>NUCLEOTIDE SEQUENCE [LARGE SCALE GENOMIC DNA]</scope>
    <source>
        <strain evidence="2">CGMCC 1.12769</strain>
    </source>
</reference>
<sequence>MDILEGTVLVTVEYCKWGMGTKTYYFKSDEVLKPALRLIEGNNI</sequence>
<proteinExistence type="predicted"/>
<organism evidence="1 2">
    <name type="scientific">Paenibacillus segetis</name>
    <dbReference type="NCBI Taxonomy" id="1325360"/>
    <lineage>
        <taxon>Bacteria</taxon>
        <taxon>Bacillati</taxon>
        <taxon>Bacillota</taxon>
        <taxon>Bacilli</taxon>
        <taxon>Bacillales</taxon>
        <taxon>Paenibacillaceae</taxon>
        <taxon>Paenibacillus</taxon>
    </lineage>
</organism>
<evidence type="ECO:0000313" key="2">
    <source>
        <dbReference type="Proteomes" id="UP000659344"/>
    </source>
</evidence>
<gene>
    <name evidence="1" type="ORF">GCM10008013_03010</name>
</gene>
<protein>
    <submittedName>
        <fullName evidence="1">Uncharacterized protein</fullName>
    </submittedName>
</protein>
<dbReference type="RefSeq" id="WP_268238716.1">
    <property type="nucleotide sequence ID" value="NZ_BMFT01000001.1"/>
</dbReference>